<feature type="region of interest" description="Disordered" evidence="1">
    <location>
        <begin position="283"/>
        <end position="311"/>
    </location>
</feature>
<keyword evidence="2" id="KW-0812">Transmembrane</keyword>
<accession>A0A9W8Y0W6</accession>
<feature type="compositionally biased region" description="Low complexity" evidence="1">
    <location>
        <begin position="665"/>
        <end position="680"/>
    </location>
</feature>
<feature type="transmembrane region" description="Helical" evidence="2">
    <location>
        <begin position="867"/>
        <end position="888"/>
    </location>
</feature>
<reference evidence="3" key="1">
    <citation type="submission" date="2022-10" db="EMBL/GenBank/DDBJ databases">
        <title>Tapping the CABI collections for fungal endophytes: first genome assemblies for Collariella, Neodidymelliopsis, Ascochyta clinopodiicola, Didymella pomorum, Didymosphaeria variabile, Neocosmospora piperis and Neocucurbitaria cava.</title>
        <authorList>
            <person name="Hill R."/>
        </authorList>
    </citation>
    <scope>NUCLEOTIDE SEQUENCE</scope>
    <source>
        <strain evidence="3">IMI 356814</strain>
    </source>
</reference>
<feature type="compositionally biased region" description="Polar residues" evidence="1">
    <location>
        <begin position="405"/>
        <end position="414"/>
    </location>
</feature>
<keyword evidence="2" id="KW-1133">Transmembrane helix</keyword>
<feature type="compositionally biased region" description="Polar residues" evidence="1">
    <location>
        <begin position="1"/>
        <end position="13"/>
    </location>
</feature>
<keyword evidence="4" id="KW-1185">Reference proteome</keyword>
<sequence>MYQHLSNDAQSTELGRDTPLPQYEKTQSVPFTLNLQEDVRNPGQFQLVVNINPKHHASAGIPVDLASPKNLSTTPGDVSKLTVNTSTLYQTQKSSPPTTPVQDKQGWSDLDAVPPEFLEKVVPDWKVTFSRSDSTASTQSKRLADIKARIKKKGKGYVVRLLKGSTSDPNEMAEVDLGQSNAAVETTSHELDSSDLRAELDSTQTIVSSMGDSITGRPDVYEIGTSSEPGVQPGQSVVNNSTFPTMTPSRRRTAGDVTSIGSIAEESLSDAETLIPDVHSIGGRIDEDQTDPEPHTTVNSSLPTRSASVSSIVKTPTRGLSLVGPVRRVEKANRARAKSRTTNLELKRSDAHKSIKRRSPRSSTSNFATGNSVVEARADTSTLRERVRPMTRHPSEHDLAPAEYSTWQHSTSDVNTDRPRHSRHLSADDLPSSPKAKTKLVLQTNIARPSSTNASPVARRKKSPRFLRPASSSSSSFGSEDSTEQLVPKPVWSEVDPSAELREALGKAFMTAADSDDEIEESLEERSVPKIVEPMDEGQVGEIPLPSEVEIRSAPVGTGSPTLKFWSLAISGLSEQIHEGFKLLKDAYGAEPPVAPGHSCGEPLYDDFIEKRPNAARLLEAYLNRPRTHTPRSPTSQSSTSSSMASIFDASSRASTLATPSSTYGGSSSWGKSADSSKYSPTRLRTNNAFSVRMPTFAEESWLLTCANEGKLTPKIVHLDVNEARIKSDKDLALALREHYDHLNRRWFNWARLRGLTTIEFVQFEVHRNRFADIRATPSMPPKTATPSASTSDPEKTQAPSQHPYTFEPIDLLPPVGSTYLLHLFKHPTDYDGELITYLRSPKRRERLEFGMGWGINLVEGFLAQRVWVVVMGICGLASAAFAVMWTIKKDDVQGAFGVAQWVLGFAALIVGGLQAWLE</sequence>
<organism evidence="3 4">
    <name type="scientific">Neocucurbitaria cava</name>
    <dbReference type="NCBI Taxonomy" id="798079"/>
    <lineage>
        <taxon>Eukaryota</taxon>
        <taxon>Fungi</taxon>
        <taxon>Dikarya</taxon>
        <taxon>Ascomycota</taxon>
        <taxon>Pezizomycotina</taxon>
        <taxon>Dothideomycetes</taxon>
        <taxon>Pleosporomycetidae</taxon>
        <taxon>Pleosporales</taxon>
        <taxon>Pleosporineae</taxon>
        <taxon>Cucurbitariaceae</taxon>
        <taxon>Neocucurbitaria</taxon>
    </lineage>
</organism>
<evidence type="ECO:0000256" key="2">
    <source>
        <dbReference type="SAM" id="Phobius"/>
    </source>
</evidence>
<name>A0A9W8Y0W6_9PLEO</name>
<feature type="transmembrane region" description="Helical" evidence="2">
    <location>
        <begin position="895"/>
        <end position="918"/>
    </location>
</feature>
<feature type="compositionally biased region" description="Polar residues" evidence="1">
    <location>
        <begin position="226"/>
        <end position="248"/>
    </location>
</feature>
<evidence type="ECO:0000313" key="4">
    <source>
        <dbReference type="Proteomes" id="UP001140560"/>
    </source>
</evidence>
<feature type="region of interest" description="Disordered" evidence="1">
    <location>
        <begin position="329"/>
        <end position="494"/>
    </location>
</feature>
<dbReference type="AlphaFoldDB" id="A0A9W8Y0W6"/>
<feature type="region of interest" description="Disordered" evidence="1">
    <location>
        <begin position="775"/>
        <end position="801"/>
    </location>
</feature>
<feature type="region of interest" description="Disordered" evidence="1">
    <location>
        <begin position="1"/>
        <end position="23"/>
    </location>
</feature>
<keyword evidence="2" id="KW-0472">Membrane</keyword>
<feature type="compositionally biased region" description="Low complexity" evidence="1">
    <location>
        <begin position="631"/>
        <end position="653"/>
    </location>
</feature>
<gene>
    <name evidence="3" type="ORF">N0V83_009602</name>
</gene>
<protein>
    <submittedName>
        <fullName evidence="3">Uncharacterized protein</fullName>
    </submittedName>
</protein>
<feature type="region of interest" description="Disordered" evidence="1">
    <location>
        <begin position="623"/>
        <end position="681"/>
    </location>
</feature>
<evidence type="ECO:0000256" key="1">
    <source>
        <dbReference type="SAM" id="MobiDB-lite"/>
    </source>
</evidence>
<feature type="region of interest" description="Disordered" evidence="1">
    <location>
        <begin position="226"/>
        <end position="255"/>
    </location>
</feature>
<feature type="compositionally biased region" description="Polar residues" evidence="1">
    <location>
        <begin position="88"/>
        <end position="102"/>
    </location>
</feature>
<feature type="compositionally biased region" description="Basic and acidic residues" evidence="1">
    <location>
        <begin position="376"/>
        <end position="400"/>
    </location>
</feature>
<feature type="compositionally biased region" description="Low complexity" evidence="1">
    <location>
        <begin position="471"/>
        <end position="480"/>
    </location>
</feature>
<proteinExistence type="predicted"/>
<dbReference type="OrthoDB" id="9988102at2759"/>
<feature type="compositionally biased region" description="Polar residues" evidence="1">
    <location>
        <begin position="361"/>
        <end position="372"/>
    </location>
</feature>
<feature type="region of interest" description="Disordered" evidence="1">
    <location>
        <begin position="88"/>
        <end position="109"/>
    </location>
</feature>
<comment type="caution">
    <text evidence="3">The sequence shown here is derived from an EMBL/GenBank/DDBJ whole genome shotgun (WGS) entry which is preliminary data.</text>
</comment>
<feature type="compositionally biased region" description="Polar residues" evidence="1">
    <location>
        <begin position="441"/>
        <end position="455"/>
    </location>
</feature>
<dbReference type="EMBL" id="JAPEUY010000018">
    <property type="protein sequence ID" value="KAJ4364147.1"/>
    <property type="molecule type" value="Genomic_DNA"/>
</dbReference>
<feature type="compositionally biased region" description="Polar residues" evidence="1">
    <location>
        <begin position="785"/>
        <end position="801"/>
    </location>
</feature>
<feature type="compositionally biased region" description="Polar residues" evidence="1">
    <location>
        <begin position="654"/>
        <end position="664"/>
    </location>
</feature>
<dbReference type="Proteomes" id="UP001140560">
    <property type="component" value="Unassembled WGS sequence"/>
</dbReference>
<feature type="compositionally biased region" description="Polar residues" evidence="1">
    <location>
        <begin position="296"/>
        <end position="311"/>
    </location>
</feature>
<evidence type="ECO:0000313" key="3">
    <source>
        <dbReference type="EMBL" id="KAJ4364147.1"/>
    </source>
</evidence>